<sequence>MALASWTIYTFATLLLWGLWGFFSALAEQRLARKTTFAWHCIAIAVCAAFGVPFVGLQLPRDQAGLLILGGAGYAQGVMWMVDAIAAGGPVGVVVTIASMYPMVIVGLNWLVLSRVPTLKQAGGVAAALASLLCFMQSSDEGSDTPAGRSRSTRSSRFRWMGLCMFALLGYAVWMFATELCVLLPTPLPLTSTVQGTRLIWSAIGCSAVCVIHRPSLTSNRDSHSDHILTPSQDTHPACQQLLGVDSQKWSPETERSAYVDRRGVLSAVAMGLGMACGSVTFLMAVKAAPPTDDDPVCVISGMYGGITTLLMRVVLKEQLTYLRYCGIVLALVAGSLLA</sequence>
<feature type="transmembrane region" description="Helical" evidence="1">
    <location>
        <begin position="64"/>
        <end position="82"/>
    </location>
</feature>
<keyword evidence="1" id="KW-0812">Transmembrane</keyword>
<keyword evidence="1" id="KW-1133">Transmembrane helix</keyword>
<evidence type="ECO:0000313" key="3">
    <source>
        <dbReference type="Proteomes" id="UP001189429"/>
    </source>
</evidence>
<feature type="transmembrane region" description="Helical" evidence="1">
    <location>
        <begin position="88"/>
        <end position="112"/>
    </location>
</feature>
<feature type="transmembrane region" description="Helical" evidence="1">
    <location>
        <begin position="158"/>
        <end position="177"/>
    </location>
</feature>
<feature type="transmembrane region" description="Helical" evidence="1">
    <location>
        <begin position="265"/>
        <end position="285"/>
    </location>
</feature>
<dbReference type="Proteomes" id="UP001189429">
    <property type="component" value="Unassembled WGS sequence"/>
</dbReference>
<organism evidence="2 3">
    <name type="scientific">Prorocentrum cordatum</name>
    <dbReference type="NCBI Taxonomy" id="2364126"/>
    <lineage>
        <taxon>Eukaryota</taxon>
        <taxon>Sar</taxon>
        <taxon>Alveolata</taxon>
        <taxon>Dinophyceae</taxon>
        <taxon>Prorocentrales</taxon>
        <taxon>Prorocentraceae</taxon>
        <taxon>Prorocentrum</taxon>
    </lineage>
</organism>
<proteinExistence type="predicted"/>
<evidence type="ECO:0000313" key="2">
    <source>
        <dbReference type="EMBL" id="CAK0896468.1"/>
    </source>
</evidence>
<evidence type="ECO:0000256" key="1">
    <source>
        <dbReference type="SAM" id="Phobius"/>
    </source>
</evidence>
<name>A0ABN9XAC1_9DINO</name>
<feature type="transmembrane region" description="Helical" evidence="1">
    <location>
        <begin position="322"/>
        <end position="338"/>
    </location>
</feature>
<feature type="transmembrane region" description="Helical" evidence="1">
    <location>
        <begin position="297"/>
        <end position="316"/>
    </location>
</feature>
<dbReference type="SUPFAM" id="SSF103481">
    <property type="entry name" value="Multidrug resistance efflux transporter EmrE"/>
    <property type="match status" value="2"/>
</dbReference>
<feature type="transmembrane region" description="Helical" evidence="1">
    <location>
        <begin position="37"/>
        <end position="57"/>
    </location>
</feature>
<reference evidence="2" key="1">
    <citation type="submission" date="2023-10" db="EMBL/GenBank/DDBJ databases">
        <authorList>
            <person name="Chen Y."/>
            <person name="Shah S."/>
            <person name="Dougan E. K."/>
            <person name="Thang M."/>
            <person name="Chan C."/>
        </authorList>
    </citation>
    <scope>NUCLEOTIDE SEQUENCE [LARGE SCALE GENOMIC DNA]</scope>
</reference>
<gene>
    <name evidence="2" type="ORF">PCOR1329_LOCUS74926</name>
</gene>
<protein>
    <recommendedName>
        <fullName evidence="4">EamA domain-containing protein</fullName>
    </recommendedName>
</protein>
<evidence type="ECO:0008006" key="4">
    <source>
        <dbReference type="Google" id="ProtNLM"/>
    </source>
</evidence>
<accession>A0ABN9XAC1</accession>
<comment type="caution">
    <text evidence="2">The sequence shown here is derived from an EMBL/GenBank/DDBJ whole genome shotgun (WGS) entry which is preliminary data.</text>
</comment>
<dbReference type="EMBL" id="CAUYUJ010020193">
    <property type="protein sequence ID" value="CAK0896468.1"/>
    <property type="molecule type" value="Genomic_DNA"/>
</dbReference>
<keyword evidence="3" id="KW-1185">Reference proteome</keyword>
<dbReference type="InterPro" id="IPR037185">
    <property type="entry name" value="EmrE-like"/>
</dbReference>
<keyword evidence="1" id="KW-0472">Membrane</keyword>